<reference evidence="2 3" key="1">
    <citation type="submission" date="2016-07" db="EMBL/GenBank/DDBJ databases">
        <title>Characterization of isolates of Eisenbergiella tayi derived from blood cultures, using whole genome sequencing.</title>
        <authorList>
            <person name="Burdz T."/>
            <person name="Wiebe D."/>
            <person name="Huynh C."/>
            <person name="Bernard K."/>
        </authorList>
    </citation>
    <scope>NUCLEOTIDE SEQUENCE [LARGE SCALE GENOMIC DNA]</scope>
    <source>
        <strain evidence="2 3">NML 110608</strain>
    </source>
</reference>
<keyword evidence="1" id="KW-0812">Transmembrane</keyword>
<gene>
    <name evidence="2" type="ORF">BEI61_05857</name>
</gene>
<evidence type="ECO:0000313" key="3">
    <source>
        <dbReference type="Proteomes" id="UP000094067"/>
    </source>
</evidence>
<keyword evidence="1" id="KW-1133">Transmembrane helix</keyword>
<sequence>MEKKNNLLKIASYILIAFAAIALVVSVVNIFRTLGQVNNMDAATQAALDQAVAANAGSGVSADMAVGLVSGIAYVTLAITVAFNVLKIIIGILGIKKSEVMGSNNFFMIWGIVFLIFGVFGLAGTFSLIGFCNLMAGIAAPLLYIIFSKQTKAA</sequence>
<accession>A0A1E2ZZE6</accession>
<feature type="transmembrane region" description="Helical" evidence="1">
    <location>
        <begin position="105"/>
        <end position="122"/>
    </location>
</feature>
<comment type="caution">
    <text evidence="2">The sequence shown here is derived from an EMBL/GenBank/DDBJ whole genome shotgun (WGS) entry which is preliminary data.</text>
</comment>
<name>A0A1E2ZZE6_9FIRM</name>
<proteinExistence type="predicted"/>
<feature type="transmembrane region" description="Helical" evidence="1">
    <location>
        <begin position="12"/>
        <end position="31"/>
    </location>
</feature>
<protein>
    <recommendedName>
        <fullName evidence="4">DUF4064 domain-containing protein</fullName>
    </recommendedName>
</protein>
<evidence type="ECO:0000256" key="1">
    <source>
        <dbReference type="SAM" id="Phobius"/>
    </source>
</evidence>
<evidence type="ECO:0008006" key="4">
    <source>
        <dbReference type="Google" id="ProtNLM"/>
    </source>
</evidence>
<dbReference type="Proteomes" id="UP000094067">
    <property type="component" value="Unassembled WGS sequence"/>
</dbReference>
<keyword evidence="1" id="KW-0472">Membrane</keyword>
<dbReference type="EMBL" id="MCGH01000005">
    <property type="protein sequence ID" value="ODM01858.1"/>
    <property type="molecule type" value="Genomic_DNA"/>
</dbReference>
<feature type="transmembrane region" description="Helical" evidence="1">
    <location>
        <begin position="71"/>
        <end position="93"/>
    </location>
</feature>
<dbReference type="RefSeq" id="WP_044967745.1">
    <property type="nucleotide sequence ID" value="NZ_MCGH01000005.1"/>
</dbReference>
<organism evidence="2 3">
    <name type="scientific">Eisenbergiella tayi</name>
    <dbReference type="NCBI Taxonomy" id="1432052"/>
    <lineage>
        <taxon>Bacteria</taxon>
        <taxon>Bacillati</taxon>
        <taxon>Bacillota</taxon>
        <taxon>Clostridia</taxon>
        <taxon>Lachnospirales</taxon>
        <taxon>Lachnospiraceae</taxon>
        <taxon>Eisenbergiella</taxon>
    </lineage>
</organism>
<dbReference type="AlphaFoldDB" id="A0A1E2ZZE6"/>
<feature type="transmembrane region" description="Helical" evidence="1">
    <location>
        <begin position="128"/>
        <end position="147"/>
    </location>
</feature>
<evidence type="ECO:0000313" key="2">
    <source>
        <dbReference type="EMBL" id="ODM01858.1"/>
    </source>
</evidence>